<evidence type="ECO:0000313" key="2">
    <source>
        <dbReference type="EMBL" id="GID09440.1"/>
    </source>
</evidence>
<dbReference type="AlphaFoldDB" id="A0A8J3NA80"/>
<keyword evidence="1" id="KW-0732">Signal</keyword>
<evidence type="ECO:0008006" key="4">
    <source>
        <dbReference type="Google" id="ProtNLM"/>
    </source>
</evidence>
<feature type="signal peptide" evidence="1">
    <location>
        <begin position="1"/>
        <end position="37"/>
    </location>
</feature>
<evidence type="ECO:0000256" key="1">
    <source>
        <dbReference type="SAM" id="SignalP"/>
    </source>
</evidence>
<dbReference type="PROSITE" id="PS51318">
    <property type="entry name" value="TAT"/>
    <property type="match status" value="1"/>
</dbReference>
<feature type="chain" id="PRO_5035278406" description="Secreted protein" evidence="1">
    <location>
        <begin position="38"/>
        <end position="406"/>
    </location>
</feature>
<evidence type="ECO:0000313" key="3">
    <source>
        <dbReference type="Proteomes" id="UP000612808"/>
    </source>
</evidence>
<accession>A0A8J3NA80</accession>
<gene>
    <name evidence="2" type="ORF">Aru02nite_03290</name>
</gene>
<dbReference type="EMBL" id="BOMB01000001">
    <property type="protein sequence ID" value="GID09440.1"/>
    <property type="molecule type" value="Genomic_DNA"/>
</dbReference>
<organism evidence="2 3">
    <name type="scientific">Actinocatenispora rupis</name>
    <dbReference type="NCBI Taxonomy" id="519421"/>
    <lineage>
        <taxon>Bacteria</taxon>
        <taxon>Bacillati</taxon>
        <taxon>Actinomycetota</taxon>
        <taxon>Actinomycetes</taxon>
        <taxon>Micromonosporales</taxon>
        <taxon>Micromonosporaceae</taxon>
        <taxon>Actinocatenispora</taxon>
    </lineage>
</organism>
<proteinExistence type="predicted"/>
<comment type="caution">
    <text evidence="2">The sequence shown here is derived from an EMBL/GenBank/DDBJ whole genome shotgun (WGS) entry which is preliminary data.</text>
</comment>
<keyword evidence="3" id="KW-1185">Reference proteome</keyword>
<sequence length="406" mass="43627">MNDRPRWSRRNVFVGGALAGLAATGVAAFGAPTSALAETYPEPVELAADAFRLTAGPSNTALLHRLDRLLPVTRVTDVLDGADRVGAAATPHANGLTRAFTWNDEDGATELWYPQGVSTSADAHPSGRYDGRTVIFASWYSKSTAPDMGSRVSFIDYSNPAAPRYRHVLLVEPYVDDAGNADFRAVPVHAGGIIVYGHLLFVVDTWNGFRVFDLRHVWQVDDTDPTAVGRADDGTYRGYGHAYVLPQSVAYLSSTVDGVEPLRYSCCGLDRSGPTPSVIVAEYNVEGEDRTGAGARVVRFPLDPYGPLFATEGDGQVHGTEAYQVFVRSVQGGVAHGGRFFLSRSNGTTNYSGLVTFTAGTAPALASESMPVGTEDLAYWPGRDEVWTLCEHPGKRFVLAVRASAF</sequence>
<dbReference type="Proteomes" id="UP000612808">
    <property type="component" value="Unassembled WGS sequence"/>
</dbReference>
<dbReference type="RefSeq" id="WP_203654252.1">
    <property type="nucleotide sequence ID" value="NZ_BAAAZM010000010.1"/>
</dbReference>
<reference evidence="2" key="1">
    <citation type="submission" date="2021-01" db="EMBL/GenBank/DDBJ databases">
        <title>Whole genome shotgun sequence of Actinocatenispora rupis NBRC 107355.</title>
        <authorList>
            <person name="Komaki H."/>
            <person name="Tamura T."/>
        </authorList>
    </citation>
    <scope>NUCLEOTIDE SEQUENCE</scope>
    <source>
        <strain evidence="2">NBRC 107355</strain>
    </source>
</reference>
<protein>
    <recommendedName>
        <fullName evidence="4">Secreted protein</fullName>
    </recommendedName>
</protein>
<name>A0A8J3NA80_9ACTN</name>
<dbReference type="InterPro" id="IPR006311">
    <property type="entry name" value="TAT_signal"/>
</dbReference>